<evidence type="ECO:0000313" key="1">
    <source>
        <dbReference type="EMBL" id="CRH04949.1"/>
    </source>
</evidence>
<protein>
    <submittedName>
        <fullName evidence="1">Uncharacterized protein</fullName>
    </submittedName>
</protein>
<reference evidence="1" key="1">
    <citation type="submission" date="2015-04" db="EMBL/GenBank/DDBJ databases">
        <authorList>
            <person name="Syromyatnikov M.Y."/>
            <person name="Popov V.N."/>
        </authorList>
    </citation>
    <scope>NUCLEOTIDE SEQUENCE</scope>
    <source>
        <strain evidence="1">MO-1</strain>
    </source>
</reference>
<name>A0A1S7LFX7_MAGMO</name>
<accession>A0A1S7LFX7</accession>
<organism evidence="1">
    <name type="scientific">Magnetococcus massalia (strain MO-1)</name>
    <dbReference type="NCBI Taxonomy" id="451514"/>
    <lineage>
        <taxon>Bacteria</taxon>
        <taxon>Pseudomonadati</taxon>
        <taxon>Pseudomonadota</taxon>
        <taxon>Magnetococcia</taxon>
        <taxon>Magnetococcales</taxon>
        <taxon>Magnetococcaceae</taxon>
        <taxon>Magnetococcus</taxon>
    </lineage>
</organism>
<dbReference type="AlphaFoldDB" id="A0A1S7LFX7"/>
<gene>
    <name evidence="1" type="ORF">MAGMO_0748</name>
</gene>
<proteinExistence type="predicted"/>
<sequence length="138" mass="15611">MKAGTVFHAPQFKCLDSTVQNKLAVVLSDGRATTCVTVKTTSKRNGRSLQMGCHLDDRFPNFFLPVEYSGLDKDTWICLDEFHEFSSQEVIEKQFSQKWRFLTELPPEITKALITCALEAEDLTGYQAEDLNETLATL</sequence>
<dbReference type="EMBL" id="LO017727">
    <property type="protein sequence ID" value="CRH04949.1"/>
    <property type="molecule type" value="Genomic_DNA"/>
</dbReference>